<accession>V6LGK7</accession>
<evidence type="ECO:0000313" key="3">
    <source>
        <dbReference type="EMBL" id="KAH0572798.1"/>
    </source>
</evidence>
<dbReference type="EMBL" id="KI546136">
    <property type="protein sequence ID" value="EST43443.1"/>
    <property type="molecule type" value="Genomic_DNA"/>
</dbReference>
<organism evidence="2">
    <name type="scientific">Spironucleus salmonicida</name>
    <dbReference type="NCBI Taxonomy" id="348837"/>
    <lineage>
        <taxon>Eukaryota</taxon>
        <taxon>Metamonada</taxon>
        <taxon>Diplomonadida</taxon>
        <taxon>Hexamitidae</taxon>
        <taxon>Hexamitinae</taxon>
        <taxon>Spironucleus</taxon>
    </lineage>
</organism>
<feature type="compositionally biased region" description="Basic and acidic residues" evidence="1">
    <location>
        <begin position="66"/>
        <end position="77"/>
    </location>
</feature>
<reference evidence="3" key="2">
    <citation type="submission" date="2020-12" db="EMBL/GenBank/DDBJ databases">
        <title>New Spironucleus salmonicida genome in near-complete chromosomes.</title>
        <authorList>
            <person name="Xu F."/>
            <person name="Kurt Z."/>
            <person name="Jimenez-Gonzalez A."/>
            <person name="Astvaldsson A."/>
            <person name="Andersson J.O."/>
            <person name="Svard S.G."/>
        </authorList>
    </citation>
    <scope>NUCLEOTIDE SEQUENCE</scope>
    <source>
        <strain evidence="3">ATCC 50377</strain>
    </source>
</reference>
<sequence length="77" mass="8742">MGCGNVKQIVLAQDQDNTSQLKVDTVRLSTSQQNYQLDEMLAQKSQQKLPKEEPQEPETSDLNMKPGDKIEEYDSDL</sequence>
<gene>
    <name evidence="2" type="ORF">SS50377_16805</name>
    <name evidence="3" type="ORF">SS50377_24911</name>
</gene>
<proteinExistence type="predicted"/>
<evidence type="ECO:0000313" key="2">
    <source>
        <dbReference type="EMBL" id="EST43443.1"/>
    </source>
</evidence>
<protein>
    <submittedName>
        <fullName evidence="2">Uncharacterized protein</fullName>
    </submittedName>
</protein>
<dbReference type="VEuPathDB" id="GiardiaDB:SS50377_24911"/>
<keyword evidence="4" id="KW-1185">Reference proteome</keyword>
<dbReference type="Proteomes" id="UP000018208">
    <property type="component" value="Unassembled WGS sequence"/>
</dbReference>
<feature type="region of interest" description="Disordered" evidence="1">
    <location>
        <begin position="43"/>
        <end position="77"/>
    </location>
</feature>
<reference evidence="2 3" key="1">
    <citation type="journal article" date="2014" name="PLoS Genet.">
        <title>The Genome of Spironucleus salmonicida Highlights a Fish Pathogen Adapted to Fluctuating Environments.</title>
        <authorList>
            <person name="Xu F."/>
            <person name="Jerlstrom-Hultqvist J."/>
            <person name="Einarsson E."/>
            <person name="Astvaldsson A."/>
            <person name="Svard S.G."/>
            <person name="Andersson J.O."/>
        </authorList>
    </citation>
    <scope>NUCLEOTIDE SEQUENCE</scope>
    <source>
        <strain evidence="3">ATCC 50377</strain>
    </source>
</reference>
<dbReference type="EMBL" id="AUWU02000005">
    <property type="protein sequence ID" value="KAH0572798.1"/>
    <property type="molecule type" value="Genomic_DNA"/>
</dbReference>
<evidence type="ECO:0000313" key="4">
    <source>
        <dbReference type="Proteomes" id="UP000018208"/>
    </source>
</evidence>
<dbReference type="AlphaFoldDB" id="V6LGK7"/>
<evidence type="ECO:0000256" key="1">
    <source>
        <dbReference type="SAM" id="MobiDB-lite"/>
    </source>
</evidence>
<name>V6LGK7_9EUKA</name>